<evidence type="ECO:0000313" key="2">
    <source>
        <dbReference type="Proteomes" id="UP000772434"/>
    </source>
</evidence>
<dbReference type="Proteomes" id="UP000772434">
    <property type="component" value="Unassembled WGS sequence"/>
</dbReference>
<gene>
    <name evidence="1" type="ORF">BDP27DRAFT_1450175</name>
</gene>
<accession>A0A9P5PMY5</accession>
<comment type="caution">
    <text evidence="1">The sequence shown here is derived from an EMBL/GenBank/DDBJ whole genome shotgun (WGS) entry which is preliminary data.</text>
</comment>
<protein>
    <submittedName>
        <fullName evidence="1">Uncharacterized protein</fullName>
    </submittedName>
</protein>
<proteinExistence type="predicted"/>
<sequence length="75" mass="8092">MSSSNTDLLVSDGAQDVEAQQVATLIKAIKEGTKLDASYEAIFTAAMKNPESHNALMEAMMNNIQLQGFVLPYVS</sequence>
<dbReference type="AlphaFoldDB" id="A0A9P5PMY5"/>
<evidence type="ECO:0000313" key="1">
    <source>
        <dbReference type="EMBL" id="KAF9065457.1"/>
    </source>
</evidence>
<dbReference type="EMBL" id="JADNRY010000103">
    <property type="protein sequence ID" value="KAF9065457.1"/>
    <property type="molecule type" value="Genomic_DNA"/>
</dbReference>
<reference evidence="1" key="1">
    <citation type="submission" date="2020-11" db="EMBL/GenBank/DDBJ databases">
        <authorList>
            <consortium name="DOE Joint Genome Institute"/>
            <person name="Ahrendt S."/>
            <person name="Riley R."/>
            <person name="Andreopoulos W."/>
            <person name="Labutti K."/>
            <person name="Pangilinan J."/>
            <person name="Ruiz-Duenas F.J."/>
            <person name="Barrasa J.M."/>
            <person name="Sanchez-Garcia M."/>
            <person name="Camarero S."/>
            <person name="Miyauchi S."/>
            <person name="Serrano A."/>
            <person name="Linde D."/>
            <person name="Babiker R."/>
            <person name="Drula E."/>
            <person name="Ayuso-Fernandez I."/>
            <person name="Pacheco R."/>
            <person name="Padilla G."/>
            <person name="Ferreira P."/>
            <person name="Barriuso J."/>
            <person name="Kellner H."/>
            <person name="Castanera R."/>
            <person name="Alfaro M."/>
            <person name="Ramirez L."/>
            <person name="Pisabarro A.G."/>
            <person name="Kuo A."/>
            <person name="Tritt A."/>
            <person name="Lipzen A."/>
            <person name="He G."/>
            <person name="Yan M."/>
            <person name="Ng V."/>
            <person name="Cullen D."/>
            <person name="Martin F."/>
            <person name="Rosso M.-N."/>
            <person name="Henrissat B."/>
            <person name="Hibbett D."/>
            <person name="Martinez A.T."/>
            <person name="Grigoriev I.V."/>
        </authorList>
    </citation>
    <scope>NUCLEOTIDE SEQUENCE</scope>
    <source>
        <strain evidence="1">AH 40177</strain>
    </source>
</reference>
<organism evidence="1 2">
    <name type="scientific">Rhodocollybia butyracea</name>
    <dbReference type="NCBI Taxonomy" id="206335"/>
    <lineage>
        <taxon>Eukaryota</taxon>
        <taxon>Fungi</taxon>
        <taxon>Dikarya</taxon>
        <taxon>Basidiomycota</taxon>
        <taxon>Agaricomycotina</taxon>
        <taxon>Agaricomycetes</taxon>
        <taxon>Agaricomycetidae</taxon>
        <taxon>Agaricales</taxon>
        <taxon>Marasmiineae</taxon>
        <taxon>Omphalotaceae</taxon>
        <taxon>Rhodocollybia</taxon>
    </lineage>
</organism>
<keyword evidence="2" id="KW-1185">Reference proteome</keyword>
<name>A0A9P5PMY5_9AGAR</name>